<proteinExistence type="predicted"/>
<evidence type="ECO:0000313" key="1">
    <source>
        <dbReference type="EMBL" id="MCP1385737.1"/>
    </source>
</evidence>
<protein>
    <submittedName>
        <fullName evidence="1">Uncharacterized protein</fullName>
    </submittedName>
</protein>
<accession>A0ABT1FVE6</accession>
<organism evidence="1 2">
    <name type="scientific">Runella salmonicolor</name>
    <dbReference type="NCBI Taxonomy" id="2950278"/>
    <lineage>
        <taxon>Bacteria</taxon>
        <taxon>Pseudomonadati</taxon>
        <taxon>Bacteroidota</taxon>
        <taxon>Cytophagia</taxon>
        <taxon>Cytophagales</taxon>
        <taxon>Spirosomataceae</taxon>
        <taxon>Runella</taxon>
    </lineage>
</organism>
<dbReference type="EMBL" id="JAMZEL010000015">
    <property type="protein sequence ID" value="MCP1385737.1"/>
    <property type="molecule type" value="Genomic_DNA"/>
</dbReference>
<gene>
    <name evidence="1" type="ORF">NCI00_25080</name>
</gene>
<dbReference type="Proteomes" id="UP001204772">
    <property type="component" value="Unassembled WGS sequence"/>
</dbReference>
<keyword evidence="2" id="KW-1185">Reference proteome</keyword>
<name>A0ABT1FVE6_9BACT</name>
<sequence length="182" mass="20898">MNAKPQNQLFLVCPFCQMERFITKHFGDVLFLTAPASVFYFDDANFLKAVKKTIQREKITDICLVGEVSCCIIQYVLQNKSMTGLRCESEIRELFSKTDTTFSLTEKLLKKQLYEMSCQSIFGNEIEEGQIRIHALLTSKHDDFITPINWEFLERIQLAAAQNGNLDNASKMLTLYCTESIV</sequence>
<comment type="caution">
    <text evidence="1">The sequence shown here is derived from an EMBL/GenBank/DDBJ whole genome shotgun (WGS) entry which is preliminary data.</text>
</comment>
<reference evidence="1 2" key="1">
    <citation type="submission" date="2022-06" db="EMBL/GenBank/DDBJ databases">
        <title>Runella sp. S5 genome sequencing.</title>
        <authorList>
            <person name="Park S."/>
        </authorList>
    </citation>
    <scope>NUCLEOTIDE SEQUENCE [LARGE SCALE GENOMIC DNA]</scope>
    <source>
        <strain evidence="1 2">S5</strain>
    </source>
</reference>
<dbReference type="RefSeq" id="WP_253532258.1">
    <property type="nucleotide sequence ID" value="NZ_JAMZEL010000015.1"/>
</dbReference>
<evidence type="ECO:0000313" key="2">
    <source>
        <dbReference type="Proteomes" id="UP001204772"/>
    </source>
</evidence>